<organism evidence="3 4">
    <name type="scientific">Nocardiopsis rhodophaea</name>
    <dbReference type="NCBI Taxonomy" id="280238"/>
    <lineage>
        <taxon>Bacteria</taxon>
        <taxon>Bacillati</taxon>
        <taxon>Actinomycetota</taxon>
        <taxon>Actinomycetes</taxon>
        <taxon>Streptosporangiales</taxon>
        <taxon>Nocardiopsidaceae</taxon>
        <taxon>Nocardiopsis</taxon>
    </lineage>
</organism>
<evidence type="ECO:0008006" key="5">
    <source>
        <dbReference type="Google" id="ProtNLM"/>
    </source>
</evidence>
<comment type="caution">
    <text evidence="3">The sequence shown here is derived from an EMBL/GenBank/DDBJ whole genome shotgun (WGS) entry which is preliminary data.</text>
</comment>
<dbReference type="Proteomes" id="UP001501585">
    <property type="component" value="Unassembled WGS sequence"/>
</dbReference>
<gene>
    <name evidence="3" type="ORF">GCM10009799_07650</name>
</gene>
<name>A0ABP5DUQ0_9ACTN</name>
<feature type="compositionally biased region" description="Low complexity" evidence="1">
    <location>
        <begin position="88"/>
        <end position="100"/>
    </location>
</feature>
<evidence type="ECO:0000313" key="3">
    <source>
        <dbReference type="EMBL" id="GAA1984738.1"/>
    </source>
</evidence>
<sequence length="112" mass="11801">MADAHHDEAHEDHGNTLAAWFLTLSWIVVWTISGVAIIVADGKVILWSTIGLVASVVCAVIAGIMKKAGMGRRAPRPVPQTREEWEAARAAATKATTTSTKGDKEPAAAAAK</sequence>
<dbReference type="NCBIfam" id="NF041681">
    <property type="entry name" value="HGxxPAAW"/>
    <property type="match status" value="1"/>
</dbReference>
<keyword evidence="2" id="KW-0472">Membrane</keyword>
<feature type="region of interest" description="Disordered" evidence="1">
    <location>
        <begin position="71"/>
        <end position="112"/>
    </location>
</feature>
<evidence type="ECO:0000313" key="4">
    <source>
        <dbReference type="Proteomes" id="UP001501585"/>
    </source>
</evidence>
<evidence type="ECO:0000256" key="2">
    <source>
        <dbReference type="SAM" id="Phobius"/>
    </source>
</evidence>
<feature type="transmembrane region" description="Helical" evidence="2">
    <location>
        <begin position="45"/>
        <end position="65"/>
    </location>
</feature>
<dbReference type="RefSeq" id="WP_344106205.1">
    <property type="nucleotide sequence ID" value="NZ_BAAAPC010000003.1"/>
</dbReference>
<reference evidence="4" key="1">
    <citation type="journal article" date="2019" name="Int. J. Syst. Evol. Microbiol.">
        <title>The Global Catalogue of Microorganisms (GCM) 10K type strain sequencing project: providing services to taxonomists for standard genome sequencing and annotation.</title>
        <authorList>
            <consortium name="The Broad Institute Genomics Platform"/>
            <consortium name="The Broad Institute Genome Sequencing Center for Infectious Disease"/>
            <person name="Wu L."/>
            <person name="Ma J."/>
        </authorList>
    </citation>
    <scope>NUCLEOTIDE SEQUENCE [LARGE SCALE GENOMIC DNA]</scope>
    <source>
        <strain evidence="4">JCM 15313</strain>
    </source>
</reference>
<dbReference type="EMBL" id="BAAAPC010000003">
    <property type="protein sequence ID" value="GAA1984738.1"/>
    <property type="molecule type" value="Genomic_DNA"/>
</dbReference>
<proteinExistence type="predicted"/>
<accession>A0ABP5DUQ0</accession>
<protein>
    <recommendedName>
        <fullName evidence="5">DUF2530 domain-containing protein</fullName>
    </recommendedName>
</protein>
<feature type="transmembrane region" description="Helical" evidence="2">
    <location>
        <begin position="17"/>
        <end position="39"/>
    </location>
</feature>
<keyword evidence="2" id="KW-0812">Transmembrane</keyword>
<keyword evidence="2" id="KW-1133">Transmembrane helix</keyword>
<evidence type="ECO:0000256" key="1">
    <source>
        <dbReference type="SAM" id="MobiDB-lite"/>
    </source>
</evidence>
<keyword evidence="4" id="KW-1185">Reference proteome</keyword>